<dbReference type="Gene3D" id="3.30.200.20">
    <property type="entry name" value="Phosphorylase Kinase, domain 1"/>
    <property type="match status" value="1"/>
</dbReference>
<evidence type="ECO:0000256" key="2">
    <source>
        <dbReference type="ARBA" id="ARBA00022741"/>
    </source>
</evidence>
<accession>A0ABW8C9P7</accession>
<dbReference type="PANTHER" id="PTHR43289:SF34">
    <property type="entry name" value="SERINE_THREONINE-PROTEIN KINASE YBDM-RELATED"/>
    <property type="match status" value="1"/>
</dbReference>
<evidence type="ECO:0000313" key="8">
    <source>
        <dbReference type="EMBL" id="MFI9102542.1"/>
    </source>
</evidence>
<evidence type="ECO:0000256" key="1">
    <source>
        <dbReference type="ARBA" id="ARBA00022679"/>
    </source>
</evidence>
<dbReference type="InterPro" id="IPR017441">
    <property type="entry name" value="Protein_kinase_ATP_BS"/>
</dbReference>
<feature type="region of interest" description="Disordered" evidence="6">
    <location>
        <begin position="1"/>
        <end position="29"/>
    </location>
</feature>
<sequence length="627" mass="64989">MTNHQQGPVPATVADTSAPDPEVFQPLTDDDPKTVAGYLLSARLGAGGMGKVYLSYTPGGRPVAIKVIRPEFAEDPEFRRRFRQEVLAAQRVQGLYTAPVIDSDTEGPHPWLATAYVAGPSLHAAVADHGAMPVPTVLLLIAGIAEALQVIHHAGIVHRDLKPSNVLLAVDGPRVIDFGIARAADTTALTSTGVSVGTPAFMSPEQAAGTSCTPATDIFALGQIAAFAAMGGAAFGDGPSHGVLYRIVHEEPDLSELPGELREIVTRCLIKDPTLRPSTAQVIAMCGQASKDPALRRPDGWLPPSYAADLTQAAAPAPQPVQPAAPQLAPPSTPQPGYQPTQAVPPTAPPLHPPTQPVNHQPVHPQQAQPQPGQQQFQQPTQPVHPQAMHPQAMHPQQPRPPVGGYAYPPTHGPGRPGGFLPLPPKKKKTGLVIAGVVVALLISSAVYSAVQKNNDKDSPSAQGGKSSSAPSATGGTTGAGNGNGQSSAPADPKPAAYPGLNIPVGYTVTFADEPPSPAKADVFYHGDFGLASDIVNGTAVGTNQAKNTLALLQSGEPATLAGCRANTRYTTSILEEKLVKGSQICVKTGAGHVGLVTVRAFSSKGSPSEFISVDLTVWRNAIAAQD</sequence>
<feature type="compositionally biased region" description="Pro residues" evidence="6">
    <location>
        <begin position="346"/>
        <end position="356"/>
    </location>
</feature>
<evidence type="ECO:0000313" key="9">
    <source>
        <dbReference type="Proteomes" id="UP001614394"/>
    </source>
</evidence>
<protein>
    <submittedName>
        <fullName evidence="8">Serine/threonine-protein kinase</fullName>
        <ecNumber evidence="8">2.7.11.1</ecNumber>
    </submittedName>
</protein>
<dbReference type="GO" id="GO:0004674">
    <property type="term" value="F:protein serine/threonine kinase activity"/>
    <property type="evidence" value="ECO:0007669"/>
    <property type="project" value="UniProtKB-EC"/>
</dbReference>
<dbReference type="SUPFAM" id="SSF56112">
    <property type="entry name" value="Protein kinase-like (PK-like)"/>
    <property type="match status" value="1"/>
</dbReference>
<gene>
    <name evidence="8" type="ORF">ACIGXA_18670</name>
</gene>
<dbReference type="SMART" id="SM00220">
    <property type="entry name" value="S_TKc"/>
    <property type="match status" value="1"/>
</dbReference>
<keyword evidence="1 8" id="KW-0808">Transferase</keyword>
<comment type="caution">
    <text evidence="8">The sequence shown here is derived from an EMBL/GenBank/DDBJ whole genome shotgun (WGS) entry which is preliminary data.</text>
</comment>
<dbReference type="InterPro" id="IPR008271">
    <property type="entry name" value="Ser/Thr_kinase_AS"/>
</dbReference>
<name>A0ABW8C9P7_9ACTN</name>
<keyword evidence="9" id="KW-1185">Reference proteome</keyword>
<feature type="compositionally biased region" description="Pro residues" evidence="6">
    <location>
        <begin position="317"/>
        <end position="334"/>
    </location>
</feature>
<feature type="region of interest" description="Disordered" evidence="6">
    <location>
        <begin position="454"/>
        <end position="497"/>
    </location>
</feature>
<keyword evidence="3 8" id="KW-0418">Kinase</keyword>
<feature type="region of interest" description="Disordered" evidence="6">
    <location>
        <begin position="312"/>
        <end position="423"/>
    </location>
</feature>
<dbReference type="Proteomes" id="UP001614394">
    <property type="component" value="Unassembled WGS sequence"/>
</dbReference>
<keyword evidence="4 5" id="KW-0067">ATP-binding</keyword>
<dbReference type="Gene3D" id="1.10.510.10">
    <property type="entry name" value="Transferase(Phosphotransferase) domain 1"/>
    <property type="match status" value="1"/>
</dbReference>
<feature type="domain" description="Protein kinase" evidence="7">
    <location>
        <begin position="38"/>
        <end position="295"/>
    </location>
</feature>
<reference evidence="8 9" key="1">
    <citation type="submission" date="2024-10" db="EMBL/GenBank/DDBJ databases">
        <title>The Natural Products Discovery Center: Release of the First 8490 Sequenced Strains for Exploring Actinobacteria Biosynthetic Diversity.</title>
        <authorList>
            <person name="Kalkreuter E."/>
            <person name="Kautsar S.A."/>
            <person name="Yang D."/>
            <person name="Bader C.D."/>
            <person name="Teijaro C.N."/>
            <person name="Fluegel L."/>
            <person name="Davis C.M."/>
            <person name="Simpson J.R."/>
            <person name="Lauterbach L."/>
            <person name="Steele A.D."/>
            <person name="Gui C."/>
            <person name="Meng S."/>
            <person name="Li G."/>
            <person name="Viehrig K."/>
            <person name="Ye F."/>
            <person name="Su P."/>
            <person name="Kiefer A.F."/>
            <person name="Nichols A."/>
            <person name="Cepeda A.J."/>
            <person name="Yan W."/>
            <person name="Fan B."/>
            <person name="Jiang Y."/>
            <person name="Adhikari A."/>
            <person name="Zheng C.-J."/>
            <person name="Schuster L."/>
            <person name="Cowan T.M."/>
            <person name="Smanski M.J."/>
            <person name="Chevrette M.G."/>
            <person name="De Carvalho L.P.S."/>
            <person name="Shen B."/>
        </authorList>
    </citation>
    <scope>NUCLEOTIDE SEQUENCE [LARGE SCALE GENOMIC DNA]</scope>
    <source>
        <strain evidence="8 9">NPDC053399</strain>
    </source>
</reference>
<feature type="binding site" evidence="5">
    <location>
        <position position="66"/>
    </location>
    <ligand>
        <name>ATP</name>
        <dbReference type="ChEBI" id="CHEBI:30616"/>
    </ligand>
</feature>
<evidence type="ECO:0000259" key="7">
    <source>
        <dbReference type="PROSITE" id="PS50011"/>
    </source>
</evidence>
<evidence type="ECO:0000256" key="5">
    <source>
        <dbReference type="PROSITE-ProRule" id="PRU10141"/>
    </source>
</evidence>
<evidence type="ECO:0000256" key="6">
    <source>
        <dbReference type="SAM" id="MobiDB-lite"/>
    </source>
</evidence>
<dbReference type="EMBL" id="JBITYG010000005">
    <property type="protein sequence ID" value="MFI9102542.1"/>
    <property type="molecule type" value="Genomic_DNA"/>
</dbReference>
<dbReference type="PROSITE" id="PS00107">
    <property type="entry name" value="PROTEIN_KINASE_ATP"/>
    <property type="match status" value="1"/>
</dbReference>
<feature type="compositionally biased region" description="Low complexity" evidence="6">
    <location>
        <begin position="357"/>
        <end position="387"/>
    </location>
</feature>
<dbReference type="InterPro" id="IPR011009">
    <property type="entry name" value="Kinase-like_dom_sf"/>
</dbReference>
<dbReference type="PANTHER" id="PTHR43289">
    <property type="entry name" value="MITOGEN-ACTIVATED PROTEIN KINASE KINASE KINASE 20-RELATED"/>
    <property type="match status" value="1"/>
</dbReference>
<feature type="compositionally biased region" description="Low complexity" evidence="6">
    <location>
        <begin position="335"/>
        <end position="345"/>
    </location>
</feature>
<evidence type="ECO:0000256" key="4">
    <source>
        <dbReference type="ARBA" id="ARBA00022840"/>
    </source>
</evidence>
<dbReference type="Pfam" id="PF00069">
    <property type="entry name" value="Pkinase"/>
    <property type="match status" value="1"/>
</dbReference>
<proteinExistence type="predicted"/>
<dbReference type="EC" id="2.7.11.1" evidence="8"/>
<dbReference type="RefSeq" id="WP_399650358.1">
    <property type="nucleotide sequence ID" value="NZ_JBITYG010000005.1"/>
</dbReference>
<dbReference type="PROSITE" id="PS00108">
    <property type="entry name" value="PROTEIN_KINASE_ST"/>
    <property type="match status" value="1"/>
</dbReference>
<dbReference type="CDD" id="cd14014">
    <property type="entry name" value="STKc_PknB_like"/>
    <property type="match status" value="1"/>
</dbReference>
<dbReference type="InterPro" id="IPR000719">
    <property type="entry name" value="Prot_kinase_dom"/>
</dbReference>
<organism evidence="8 9">
    <name type="scientific">Streptomyces fildesensis</name>
    <dbReference type="NCBI Taxonomy" id="375757"/>
    <lineage>
        <taxon>Bacteria</taxon>
        <taxon>Bacillati</taxon>
        <taxon>Actinomycetota</taxon>
        <taxon>Actinomycetes</taxon>
        <taxon>Kitasatosporales</taxon>
        <taxon>Streptomycetaceae</taxon>
        <taxon>Streptomyces</taxon>
    </lineage>
</organism>
<keyword evidence="2 5" id="KW-0547">Nucleotide-binding</keyword>
<feature type="compositionally biased region" description="Low complexity" evidence="6">
    <location>
        <begin position="464"/>
        <end position="475"/>
    </location>
</feature>
<evidence type="ECO:0000256" key="3">
    <source>
        <dbReference type="ARBA" id="ARBA00022777"/>
    </source>
</evidence>
<dbReference type="PROSITE" id="PS50011">
    <property type="entry name" value="PROTEIN_KINASE_DOM"/>
    <property type="match status" value="1"/>
</dbReference>